<proteinExistence type="predicted"/>
<dbReference type="Proteomes" id="UP001051844">
    <property type="component" value="Unassembled WGS sequence"/>
</dbReference>
<evidence type="ECO:0000256" key="1">
    <source>
        <dbReference type="SAM" id="MobiDB-lite"/>
    </source>
</evidence>
<dbReference type="AlphaFoldDB" id="A0AA37BU64"/>
<gene>
    <name evidence="2" type="ORF">ScoT_10200</name>
</gene>
<protein>
    <submittedName>
        <fullName evidence="2">Uncharacterized protein</fullName>
    </submittedName>
</protein>
<evidence type="ECO:0000313" key="2">
    <source>
        <dbReference type="EMBL" id="GHI44846.1"/>
    </source>
</evidence>
<name>A0AA37BU64_9ACTN</name>
<evidence type="ECO:0000313" key="3">
    <source>
        <dbReference type="Proteomes" id="UP001051844"/>
    </source>
</evidence>
<comment type="caution">
    <text evidence="2">The sequence shown here is derived from an EMBL/GenBank/DDBJ whole genome shotgun (WGS) entry which is preliminary data.</text>
</comment>
<reference evidence="2" key="1">
    <citation type="submission" date="2022-09" db="EMBL/GenBank/DDBJ databases">
        <title>Whole genome shotgun sequence of Streptomyces albidoflavus NBRC 12854.</title>
        <authorList>
            <person name="Komaki H."/>
            <person name="Tamura T."/>
        </authorList>
    </citation>
    <scope>NUCLEOTIDE SEQUENCE</scope>
    <source>
        <strain evidence="2">NBRC 12854</strain>
    </source>
</reference>
<sequence>MVVAVNSGYQNLRNAGPSDRRGELCETDTDGDVQPLFRPCHRHKTREDFGAAGPPF</sequence>
<accession>A0AA37BU64</accession>
<dbReference type="EMBL" id="BNDZ01000003">
    <property type="protein sequence ID" value="GHI44846.1"/>
    <property type="molecule type" value="Genomic_DNA"/>
</dbReference>
<organism evidence="2 3">
    <name type="scientific">Streptomyces albidoflavus</name>
    <dbReference type="NCBI Taxonomy" id="1886"/>
    <lineage>
        <taxon>Bacteria</taxon>
        <taxon>Bacillati</taxon>
        <taxon>Actinomycetota</taxon>
        <taxon>Actinomycetes</taxon>
        <taxon>Kitasatosporales</taxon>
        <taxon>Streptomycetaceae</taxon>
        <taxon>Streptomyces</taxon>
        <taxon>Streptomyces albidoflavus group</taxon>
    </lineage>
</organism>
<feature type="region of interest" description="Disordered" evidence="1">
    <location>
        <begin position="1"/>
        <end position="37"/>
    </location>
</feature>